<evidence type="ECO:0000256" key="5">
    <source>
        <dbReference type="ARBA" id="ARBA00022525"/>
    </source>
</evidence>
<sequence>MFLQIFAVILVVSGLGNAHIDPDMNLALQGRATQSSLDSFLGNAINAVDGNSNADCSLGSCAITAVEQEPWWRVDLLDSFTVATVSITNRIDGNTGSLNGAEIRIGDSLDNNGKSNAR</sequence>
<keyword evidence="8" id="KW-0106">Calcium</keyword>
<dbReference type="GO" id="GO:0010185">
    <property type="term" value="P:regulation of cellular defense response"/>
    <property type="evidence" value="ECO:0007669"/>
    <property type="project" value="UniProtKB-ARBA"/>
</dbReference>
<dbReference type="Proteomes" id="UP000288216">
    <property type="component" value="Unassembled WGS sequence"/>
</dbReference>
<dbReference type="Gene3D" id="2.60.120.260">
    <property type="entry name" value="Galactose-binding domain-like"/>
    <property type="match status" value="1"/>
</dbReference>
<accession>A0A401QH11</accession>
<dbReference type="STRING" id="75743.A0A401QH11"/>
<keyword evidence="7" id="KW-0430">Lectin</keyword>
<evidence type="ECO:0000256" key="2">
    <source>
        <dbReference type="ARBA" id="ARBA00004613"/>
    </source>
</evidence>
<dbReference type="AlphaFoldDB" id="A0A401QH11"/>
<dbReference type="GO" id="GO:0046872">
    <property type="term" value="F:metal ion binding"/>
    <property type="evidence" value="ECO:0007669"/>
    <property type="project" value="UniProtKB-KW"/>
</dbReference>
<dbReference type="InterPro" id="IPR051941">
    <property type="entry name" value="BG_Antigen-Binding_Lectin"/>
</dbReference>
<evidence type="ECO:0000256" key="1">
    <source>
        <dbReference type="ARBA" id="ARBA00002219"/>
    </source>
</evidence>
<comment type="subcellular location">
    <subcellularLocation>
        <location evidence="2">Secreted</location>
    </subcellularLocation>
</comment>
<evidence type="ECO:0000256" key="8">
    <source>
        <dbReference type="ARBA" id="ARBA00022837"/>
    </source>
</evidence>
<feature type="chain" id="PRO_5019452600" description="Fucolectin tachylectin-4 pentraxin-1 domain-containing protein" evidence="10">
    <location>
        <begin position="19"/>
        <end position="118"/>
    </location>
</feature>
<keyword evidence="6" id="KW-0479">Metal-binding</keyword>
<comment type="subunit">
    <text evidence="4">Homotrimer.</text>
</comment>
<gene>
    <name evidence="12" type="ORF">scyTo_0025330</name>
</gene>
<evidence type="ECO:0000256" key="9">
    <source>
        <dbReference type="ARBA" id="ARBA00023157"/>
    </source>
</evidence>
<keyword evidence="9" id="KW-1015">Disulfide bond</keyword>
<name>A0A401QH11_SCYTO</name>
<protein>
    <recommendedName>
        <fullName evidence="11">Fucolectin tachylectin-4 pentraxin-1 domain-containing protein</fullName>
    </recommendedName>
</protein>
<evidence type="ECO:0000256" key="6">
    <source>
        <dbReference type="ARBA" id="ARBA00022723"/>
    </source>
</evidence>
<comment type="similarity">
    <text evidence="3">Belongs to the fucolectin family.</text>
</comment>
<dbReference type="OMA" id="CATIFSW"/>
<feature type="signal peptide" evidence="10">
    <location>
        <begin position="1"/>
        <end position="18"/>
    </location>
</feature>
<evidence type="ECO:0000313" key="12">
    <source>
        <dbReference type="EMBL" id="GCB84646.1"/>
    </source>
</evidence>
<evidence type="ECO:0000256" key="3">
    <source>
        <dbReference type="ARBA" id="ARBA00010147"/>
    </source>
</evidence>
<dbReference type="PANTHER" id="PTHR45713">
    <property type="entry name" value="FTP DOMAIN-CONTAINING PROTEIN"/>
    <property type="match status" value="1"/>
</dbReference>
<dbReference type="GO" id="GO:0005576">
    <property type="term" value="C:extracellular region"/>
    <property type="evidence" value="ECO:0007669"/>
    <property type="project" value="UniProtKB-SubCell"/>
</dbReference>
<dbReference type="PANTHER" id="PTHR45713:SF8">
    <property type="entry name" value="SI:CH211-215K15.4"/>
    <property type="match status" value="1"/>
</dbReference>
<keyword evidence="13" id="KW-1185">Reference proteome</keyword>
<proteinExistence type="inferred from homology"/>
<keyword evidence="5" id="KW-0964">Secreted</keyword>
<evidence type="ECO:0000256" key="7">
    <source>
        <dbReference type="ARBA" id="ARBA00022734"/>
    </source>
</evidence>
<dbReference type="GO" id="GO:0001868">
    <property type="term" value="P:regulation of complement activation, lectin pathway"/>
    <property type="evidence" value="ECO:0007669"/>
    <property type="project" value="UniProtKB-ARBA"/>
</dbReference>
<evidence type="ECO:0000259" key="11">
    <source>
        <dbReference type="SMART" id="SM00607"/>
    </source>
</evidence>
<dbReference type="InterPro" id="IPR006585">
    <property type="entry name" value="FTP1"/>
</dbReference>
<dbReference type="InterPro" id="IPR008979">
    <property type="entry name" value="Galactose-bd-like_sf"/>
</dbReference>
<evidence type="ECO:0000313" key="13">
    <source>
        <dbReference type="Proteomes" id="UP000288216"/>
    </source>
</evidence>
<organism evidence="12 13">
    <name type="scientific">Scyliorhinus torazame</name>
    <name type="common">Cloudy catshark</name>
    <name type="synonym">Catulus torazame</name>
    <dbReference type="NCBI Taxonomy" id="75743"/>
    <lineage>
        <taxon>Eukaryota</taxon>
        <taxon>Metazoa</taxon>
        <taxon>Chordata</taxon>
        <taxon>Craniata</taxon>
        <taxon>Vertebrata</taxon>
        <taxon>Chondrichthyes</taxon>
        <taxon>Elasmobranchii</taxon>
        <taxon>Galeomorphii</taxon>
        <taxon>Galeoidea</taxon>
        <taxon>Carcharhiniformes</taxon>
        <taxon>Scyliorhinidae</taxon>
        <taxon>Scyliorhinus</taxon>
    </lineage>
</organism>
<dbReference type="SMART" id="SM00607">
    <property type="entry name" value="FTP"/>
    <property type="match status" value="1"/>
</dbReference>
<dbReference type="EMBL" id="BFAA01085503">
    <property type="protein sequence ID" value="GCB84646.1"/>
    <property type="molecule type" value="Genomic_DNA"/>
</dbReference>
<dbReference type="Pfam" id="PF22633">
    <property type="entry name" value="F5_F8_type_C_2"/>
    <property type="match status" value="1"/>
</dbReference>
<feature type="non-terminal residue" evidence="12">
    <location>
        <position position="1"/>
    </location>
</feature>
<dbReference type="OrthoDB" id="547680at2759"/>
<evidence type="ECO:0000256" key="4">
    <source>
        <dbReference type="ARBA" id="ARBA00011233"/>
    </source>
</evidence>
<comment type="caution">
    <text evidence="12">The sequence shown here is derived from an EMBL/GenBank/DDBJ whole genome shotgun (WGS) entry which is preliminary data.</text>
</comment>
<feature type="domain" description="Fucolectin tachylectin-4 pentraxin-1" evidence="11">
    <location>
        <begin position="23"/>
        <end position="117"/>
    </location>
</feature>
<evidence type="ECO:0000256" key="10">
    <source>
        <dbReference type="SAM" id="SignalP"/>
    </source>
</evidence>
<reference evidence="12 13" key="1">
    <citation type="journal article" date="2018" name="Nat. Ecol. Evol.">
        <title>Shark genomes provide insights into elasmobranch evolution and the origin of vertebrates.</title>
        <authorList>
            <person name="Hara Y"/>
            <person name="Yamaguchi K"/>
            <person name="Onimaru K"/>
            <person name="Kadota M"/>
            <person name="Koyanagi M"/>
            <person name="Keeley SD"/>
            <person name="Tatsumi K"/>
            <person name="Tanaka K"/>
            <person name="Motone F"/>
            <person name="Kageyama Y"/>
            <person name="Nozu R"/>
            <person name="Adachi N"/>
            <person name="Nishimura O"/>
            <person name="Nakagawa R"/>
            <person name="Tanegashima C"/>
            <person name="Kiyatake I"/>
            <person name="Matsumoto R"/>
            <person name="Murakumo K"/>
            <person name="Nishida K"/>
            <person name="Terakita A"/>
            <person name="Kuratani S"/>
            <person name="Sato K"/>
            <person name="Hyodo S Kuraku.S."/>
        </authorList>
    </citation>
    <scope>NUCLEOTIDE SEQUENCE [LARGE SCALE GENOMIC DNA]</scope>
</reference>
<dbReference type="SUPFAM" id="SSF49785">
    <property type="entry name" value="Galactose-binding domain-like"/>
    <property type="match status" value="1"/>
</dbReference>
<dbReference type="GO" id="GO:0042806">
    <property type="term" value="F:fucose binding"/>
    <property type="evidence" value="ECO:0007669"/>
    <property type="project" value="UniProtKB-ARBA"/>
</dbReference>
<keyword evidence="10" id="KW-0732">Signal</keyword>
<comment type="function">
    <text evidence="1">Acts as a defensive agent. Recognizes blood group fucosylated oligosaccharides including A, B, H and Lewis B-type antigens. Does not recognize Lewis A antigen and has low affinity for monovalent haptens.</text>
</comment>